<dbReference type="OrthoDB" id="4140166at2"/>
<proteinExistence type="predicted"/>
<reference evidence="1 2" key="1">
    <citation type="journal article" date="2013" name="Genome Announc.">
        <title>Draft Genome Sequence of Arthrobacter crystallopoietes Strain BAB-32, Revealing Genes for Bioremediation.</title>
        <authorList>
            <person name="Joshi M.N."/>
            <person name="Pandit A.S."/>
            <person name="Sharma A."/>
            <person name="Pandya R.V."/>
            <person name="Desai S.M."/>
            <person name="Saxena A.K."/>
            <person name="Bagatharia S.B."/>
        </authorList>
    </citation>
    <scope>NUCLEOTIDE SEQUENCE [LARGE SCALE GENOMIC DNA]</scope>
    <source>
        <strain evidence="1 2">BAB-32</strain>
    </source>
</reference>
<dbReference type="EMBL" id="ANPE02000230">
    <property type="protein sequence ID" value="EMY32803.1"/>
    <property type="molecule type" value="Genomic_DNA"/>
</dbReference>
<evidence type="ECO:0000313" key="1">
    <source>
        <dbReference type="EMBL" id="EMY32803.1"/>
    </source>
</evidence>
<comment type="caution">
    <text evidence="1">The sequence shown here is derived from an EMBL/GenBank/DDBJ whole genome shotgun (WGS) entry which is preliminary data.</text>
</comment>
<dbReference type="AlphaFoldDB" id="N1V3L2"/>
<evidence type="ECO:0000313" key="2">
    <source>
        <dbReference type="Proteomes" id="UP000010729"/>
    </source>
</evidence>
<sequence>MAINFKLSPIKEVDPAIDDMTRTWVGWSPEHSPQETFNQNRGVWVLGPRAERERYATFSSEGKIRVVAAIERLETVPAKNPRLRSKQAVVGRVLGAGDPVHDALIGRPVDEHRNPVTYFDDPMEGARTCACGCGGPVPGHRIFLPGHDQRAVHDRITRQWGSTLGFIEWFDAEYAKSGE</sequence>
<name>N1V3L2_9MICC</name>
<keyword evidence="2" id="KW-1185">Reference proteome</keyword>
<gene>
    <name evidence="1" type="ORF">D477_018214</name>
</gene>
<organism evidence="1 2">
    <name type="scientific">Arthrobacter crystallopoietes BAB-32</name>
    <dbReference type="NCBI Taxonomy" id="1246476"/>
    <lineage>
        <taxon>Bacteria</taxon>
        <taxon>Bacillati</taxon>
        <taxon>Actinomycetota</taxon>
        <taxon>Actinomycetes</taxon>
        <taxon>Micrococcales</taxon>
        <taxon>Micrococcaceae</taxon>
        <taxon>Crystallibacter</taxon>
    </lineage>
</organism>
<dbReference type="RefSeq" id="WP_005272794.1">
    <property type="nucleotide sequence ID" value="NZ_ANPE02000230.1"/>
</dbReference>
<accession>N1V3L2</accession>
<protein>
    <submittedName>
        <fullName evidence="1">Uncharacterized protein</fullName>
    </submittedName>
</protein>
<dbReference type="Proteomes" id="UP000010729">
    <property type="component" value="Unassembled WGS sequence"/>
</dbReference>